<sequence length="122" mass="14050">MAGSYQFPRLSPAGERRHTFRFERPVETRNSVGEVLQTWETVCRRRGSIQQVGYQESVERHQTIGQSSFEIVVPFVRYQDGREIDGKCRIVWESNRGRVLYPTAVVADGTLEHSFQASEKTT</sequence>
<dbReference type="Gene3D" id="2.40.10.270">
    <property type="entry name" value="Bacteriophage SPP1 head-tail adaptor protein"/>
    <property type="match status" value="1"/>
</dbReference>
<dbReference type="Pfam" id="PF05521">
    <property type="entry name" value="Phage_HCP"/>
    <property type="match status" value="1"/>
</dbReference>
<accession>A0A6J5QY55</accession>
<evidence type="ECO:0000313" key="1">
    <source>
        <dbReference type="EMBL" id="CAB4184564.1"/>
    </source>
</evidence>
<dbReference type="EMBL" id="LR797064">
    <property type="protein sequence ID" value="CAB4184564.1"/>
    <property type="molecule type" value="Genomic_DNA"/>
</dbReference>
<dbReference type="InterPro" id="IPR038666">
    <property type="entry name" value="SSP1_head-tail_sf"/>
</dbReference>
<proteinExistence type="predicted"/>
<organism evidence="1">
    <name type="scientific">uncultured Caudovirales phage</name>
    <dbReference type="NCBI Taxonomy" id="2100421"/>
    <lineage>
        <taxon>Viruses</taxon>
        <taxon>Duplodnaviria</taxon>
        <taxon>Heunggongvirae</taxon>
        <taxon>Uroviricota</taxon>
        <taxon>Caudoviricetes</taxon>
        <taxon>Peduoviridae</taxon>
        <taxon>Maltschvirus</taxon>
        <taxon>Maltschvirus maltsch</taxon>
    </lineage>
</organism>
<dbReference type="InterPro" id="IPR008767">
    <property type="entry name" value="Phage_SPP1_head-tail_adaptor"/>
</dbReference>
<reference evidence="1" key="1">
    <citation type="submission" date="2020-05" db="EMBL/GenBank/DDBJ databases">
        <authorList>
            <person name="Chiriac C."/>
            <person name="Salcher M."/>
            <person name="Ghai R."/>
            <person name="Kavagutti S V."/>
        </authorList>
    </citation>
    <scope>NUCLEOTIDE SEQUENCE</scope>
</reference>
<name>A0A6J5QY55_9CAUD</name>
<gene>
    <name evidence="1" type="ORF">UFOVP1124_19</name>
</gene>
<protein>
    <submittedName>
        <fullName evidence="1">Bacteriophage SPP1, head-tail adaptor</fullName>
    </submittedName>
</protein>